<feature type="domain" description="DUF4396" evidence="2">
    <location>
        <begin position="2"/>
        <end position="114"/>
    </location>
</feature>
<organism evidence="3 4">
    <name type="scientific">Cutaneotrichosporon cavernicola</name>
    <dbReference type="NCBI Taxonomy" id="279322"/>
    <lineage>
        <taxon>Eukaryota</taxon>
        <taxon>Fungi</taxon>
        <taxon>Dikarya</taxon>
        <taxon>Basidiomycota</taxon>
        <taxon>Agaricomycotina</taxon>
        <taxon>Tremellomycetes</taxon>
        <taxon>Trichosporonales</taxon>
        <taxon>Trichosporonaceae</taxon>
        <taxon>Cutaneotrichosporon</taxon>
    </lineage>
</organism>
<dbReference type="InterPro" id="IPR025509">
    <property type="entry name" value="DUF4396"/>
</dbReference>
<keyword evidence="1" id="KW-0472">Membrane</keyword>
<dbReference type="Proteomes" id="UP001233271">
    <property type="component" value="Chromosome 7b"/>
</dbReference>
<dbReference type="EMBL" id="AP028219">
    <property type="protein sequence ID" value="BEI94989.1"/>
    <property type="molecule type" value="Genomic_DNA"/>
</dbReference>
<dbReference type="Pfam" id="PF14342">
    <property type="entry name" value="DUF4396"/>
    <property type="match status" value="1"/>
</dbReference>
<proteinExistence type="predicted"/>
<feature type="transmembrane region" description="Helical" evidence="1">
    <location>
        <begin position="87"/>
        <end position="108"/>
    </location>
</feature>
<feature type="transmembrane region" description="Helical" evidence="1">
    <location>
        <begin position="13"/>
        <end position="32"/>
    </location>
</feature>
<reference evidence="3" key="1">
    <citation type="journal article" date="2023" name="BMC Genomics">
        <title>Chromosome-level genome assemblies of Cutaneotrichosporon spp. (Trichosporonales, Basidiomycota) reveal imbalanced evolution between nucleotide sequences and chromosome synteny.</title>
        <authorList>
            <person name="Kobayashi Y."/>
            <person name="Kayamori A."/>
            <person name="Aoki K."/>
            <person name="Shiwa Y."/>
            <person name="Matsutani M."/>
            <person name="Fujita N."/>
            <person name="Sugita T."/>
            <person name="Iwasaki W."/>
            <person name="Tanaka N."/>
            <person name="Takashima M."/>
        </authorList>
    </citation>
    <scope>NUCLEOTIDE SEQUENCE</scope>
    <source>
        <strain evidence="3">HIS019</strain>
    </source>
</reference>
<evidence type="ECO:0000313" key="3">
    <source>
        <dbReference type="EMBL" id="BEI94989.1"/>
    </source>
</evidence>
<keyword evidence="1" id="KW-1133">Transmembrane helix</keyword>
<evidence type="ECO:0000259" key="2">
    <source>
        <dbReference type="Pfam" id="PF14342"/>
    </source>
</evidence>
<feature type="transmembrane region" description="Helical" evidence="1">
    <location>
        <begin position="44"/>
        <end position="67"/>
    </location>
</feature>
<name>A0AA48LAL8_9TREE</name>
<dbReference type="RefSeq" id="XP_060460254.1">
    <property type="nucleotide sequence ID" value="XM_060604018.1"/>
</dbReference>
<protein>
    <recommendedName>
        <fullName evidence="2">DUF4396 domain-containing protein</fullName>
    </recommendedName>
</protein>
<keyword evidence="4" id="KW-1185">Reference proteome</keyword>
<dbReference type="GeneID" id="85498859"/>
<evidence type="ECO:0000256" key="1">
    <source>
        <dbReference type="SAM" id="Phobius"/>
    </source>
</evidence>
<dbReference type="AlphaFoldDB" id="A0AA48LAL8"/>
<accession>A0AA48LAL8</accession>
<gene>
    <name evidence="3" type="ORF">CcaverHIS019_0705700</name>
</gene>
<evidence type="ECO:0000313" key="4">
    <source>
        <dbReference type="Proteomes" id="UP001233271"/>
    </source>
</evidence>
<keyword evidence="1" id="KW-0812">Transmembrane</keyword>
<dbReference type="KEGG" id="ccac:CcaHIS019_0705700"/>
<sequence length="118" mass="12700">MAYLMANYPDMDMGTSMVLSTVSAGITTSILLETTLLHLGKDRLPWGAAAKTAMGMSLVSMIAMEFTENLVTLGLSDSTTTITSPNFWAITGLSMAAGFVAPLPYNYIRLKLWGKSCH</sequence>